<feature type="transmembrane region" description="Helical" evidence="10">
    <location>
        <begin position="132"/>
        <end position="152"/>
    </location>
</feature>
<dbReference type="GeneID" id="111121994"/>
<dbReference type="GO" id="GO:0006487">
    <property type="term" value="P:protein N-linked glycosylation"/>
    <property type="evidence" value="ECO:0007669"/>
    <property type="project" value="TreeGrafter"/>
</dbReference>
<comment type="pathway">
    <text evidence="2 10">Protein modification; protein glycosylation.</text>
</comment>
<evidence type="ECO:0000256" key="8">
    <source>
        <dbReference type="ARBA" id="ARBA00022989"/>
    </source>
</evidence>
<keyword evidence="6 10" id="KW-0812">Transmembrane</keyword>
<keyword evidence="4 10" id="KW-0328">Glycosyltransferase</keyword>
<feature type="transmembrane region" description="Helical" evidence="10">
    <location>
        <begin position="326"/>
        <end position="344"/>
    </location>
</feature>
<dbReference type="UniPathway" id="UPA00378"/>
<keyword evidence="7 10" id="KW-0256">Endoplasmic reticulum</keyword>
<comment type="similarity">
    <text evidence="3 10">Belongs to the ALG6/ALG8 glucosyltransferase family.</text>
</comment>
<sequence>MKDVWQVSLAVSCIKLLLIPSYHSTDFEVHRNWLAITHSRPIEQWYYEKTSEWTLDYPPFFAWFEHFLAKVAYHFDKNMLNVDNLNYASETTVLFQRLSVIVTDLILVLAVKKFCSYMKTKWQKPETLDNSLLDNKCLIFSVLVLCNFGLLIVDHIHFQYNGFMFGILIWSMTCMLQNQFIWSAIWFAVLLNFKHIYLYIAPAYFIYLLRNYCFKSSGGSFQWSSFSPLRLISLGSVVIYIFALSFGPFLYLKQVPQVLSRLFPFKRGLCHAYWAPNFWALYNFVDKVLSVVGTRMGWTKGSPGAVMTGGLVQEFHHVVLPTVPPIVTLLATVLSILPIMYYLWSKSKGPEDFVRAVVLCGFGSYLFGWHVHEKAILIVILPLCLLVLNKREDASIFLILSTTGHYSLFPLLFTPAETTTKILLMLLYSIFAFSSLGYIYKSNWSLKSLPLLNSLESIYIIGLLPLELWNSAIFPVLDFSEKFPFLPLMLTSVYCSVGIIHSWIKFYRLTFSESKVKSQ</sequence>
<evidence type="ECO:0000256" key="7">
    <source>
        <dbReference type="ARBA" id="ARBA00022824"/>
    </source>
</evidence>
<evidence type="ECO:0000256" key="5">
    <source>
        <dbReference type="ARBA" id="ARBA00022679"/>
    </source>
</evidence>
<feature type="transmembrane region" description="Helical" evidence="10">
    <location>
        <begin position="485"/>
        <end position="504"/>
    </location>
</feature>
<feature type="transmembrane region" description="Helical" evidence="10">
    <location>
        <begin position="184"/>
        <end position="209"/>
    </location>
</feature>
<keyword evidence="8 10" id="KW-1133">Transmembrane helix</keyword>
<dbReference type="GO" id="GO:0005789">
    <property type="term" value="C:endoplasmic reticulum membrane"/>
    <property type="evidence" value="ECO:0007669"/>
    <property type="project" value="UniProtKB-SubCell"/>
</dbReference>
<protein>
    <recommendedName>
        <fullName evidence="10">Alpha-1,3-glucosyltransferase</fullName>
        <ecNumber evidence="10">2.4.1.-</ecNumber>
    </recommendedName>
</protein>
<evidence type="ECO:0000256" key="9">
    <source>
        <dbReference type="ARBA" id="ARBA00023136"/>
    </source>
</evidence>
<feature type="transmembrane region" description="Helical" evidence="10">
    <location>
        <begin position="364"/>
        <end position="388"/>
    </location>
</feature>
<keyword evidence="9 10" id="KW-0472">Membrane</keyword>
<name>A0A8B8CXK5_CRAVI</name>
<gene>
    <name evidence="12" type="primary">LOC111121994</name>
    <name evidence="13" type="synonym">LOC111122131</name>
</gene>
<feature type="transmembrane region" description="Helical" evidence="10">
    <location>
        <begin position="452"/>
        <end position="473"/>
    </location>
</feature>
<organism evidence="11 12">
    <name type="scientific">Crassostrea virginica</name>
    <name type="common">Eastern oyster</name>
    <dbReference type="NCBI Taxonomy" id="6565"/>
    <lineage>
        <taxon>Eukaryota</taxon>
        <taxon>Metazoa</taxon>
        <taxon>Spiralia</taxon>
        <taxon>Lophotrochozoa</taxon>
        <taxon>Mollusca</taxon>
        <taxon>Bivalvia</taxon>
        <taxon>Autobranchia</taxon>
        <taxon>Pteriomorphia</taxon>
        <taxon>Ostreida</taxon>
        <taxon>Ostreoidea</taxon>
        <taxon>Ostreidae</taxon>
        <taxon>Crassostrea</taxon>
    </lineage>
</organism>
<dbReference type="InterPro" id="IPR004856">
    <property type="entry name" value="Glyco_trans_ALG6/ALG8"/>
</dbReference>
<dbReference type="KEGG" id="cvn:111122131"/>
<dbReference type="Proteomes" id="UP000694844">
    <property type="component" value="Chromosome 1"/>
</dbReference>
<dbReference type="PANTHER" id="PTHR12413">
    <property type="entry name" value="DOLICHYL GLYCOSYLTRANSFERASE"/>
    <property type="match status" value="1"/>
</dbReference>
<dbReference type="Pfam" id="PF03155">
    <property type="entry name" value="Alg6_Alg8"/>
    <property type="match status" value="1"/>
</dbReference>
<reference evidence="12 13" key="2">
    <citation type="submission" date="2025-04" db="UniProtKB">
        <authorList>
            <consortium name="RefSeq"/>
        </authorList>
    </citation>
    <scope>IDENTIFICATION</scope>
    <source>
        <tissue evidence="12 13">Whole sample</tissue>
    </source>
</reference>
<dbReference type="EC" id="2.4.1.-" evidence="10"/>
<dbReference type="KEGG" id="cvn:111121994"/>
<keyword evidence="11" id="KW-1185">Reference proteome</keyword>
<evidence type="ECO:0000313" key="12">
    <source>
        <dbReference type="RefSeq" id="XP_022319221.1"/>
    </source>
</evidence>
<feature type="transmembrane region" description="Helical" evidence="10">
    <location>
        <begin position="422"/>
        <end position="440"/>
    </location>
</feature>
<comment type="subcellular location">
    <subcellularLocation>
        <location evidence="1 10">Endoplasmic reticulum membrane</location>
        <topology evidence="1 10">Multi-pass membrane protein</topology>
    </subcellularLocation>
</comment>
<evidence type="ECO:0000256" key="1">
    <source>
        <dbReference type="ARBA" id="ARBA00004477"/>
    </source>
</evidence>
<feature type="transmembrane region" description="Helical" evidence="10">
    <location>
        <begin position="94"/>
        <end position="111"/>
    </location>
</feature>
<evidence type="ECO:0000256" key="10">
    <source>
        <dbReference type="RuleBase" id="RU363110"/>
    </source>
</evidence>
<dbReference type="AlphaFoldDB" id="A0A8B8CXK5"/>
<reference evidence="11" key="1">
    <citation type="submission" date="2024-06" db="UniProtKB">
        <authorList>
            <consortium name="RefSeq"/>
        </authorList>
    </citation>
    <scope>NUCLEOTIDE SEQUENCE [LARGE SCALE GENOMIC DNA]</scope>
</reference>
<evidence type="ECO:0000313" key="13">
    <source>
        <dbReference type="RefSeq" id="XP_022319426.1"/>
    </source>
</evidence>
<dbReference type="GO" id="GO:0042283">
    <property type="term" value="F:dolichyl pyrophosphate Glc1Man9GlcNAc2 alpha-1,3-glucosyltransferase activity"/>
    <property type="evidence" value="ECO:0007669"/>
    <property type="project" value="TreeGrafter"/>
</dbReference>
<dbReference type="OrthoDB" id="1689333at2759"/>
<evidence type="ECO:0000256" key="4">
    <source>
        <dbReference type="ARBA" id="ARBA00022676"/>
    </source>
</evidence>
<evidence type="ECO:0000313" key="11">
    <source>
        <dbReference type="Proteomes" id="UP000694844"/>
    </source>
</evidence>
<evidence type="ECO:0000256" key="6">
    <source>
        <dbReference type="ARBA" id="ARBA00022692"/>
    </source>
</evidence>
<keyword evidence="5 10" id="KW-0808">Transferase</keyword>
<feature type="transmembrane region" description="Helical" evidence="10">
    <location>
        <begin position="229"/>
        <end position="252"/>
    </location>
</feature>
<dbReference type="RefSeq" id="XP_022319426.1">
    <property type="nucleotide sequence ID" value="XM_022463718.1"/>
</dbReference>
<evidence type="ECO:0000256" key="2">
    <source>
        <dbReference type="ARBA" id="ARBA00004922"/>
    </source>
</evidence>
<proteinExistence type="inferred from homology"/>
<evidence type="ECO:0000256" key="3">
    <source>
        <dbReference type="ARBA" id="ARBA00008715"/>
    </source>
</evidence>
<dbReference type="RefSeq" id="XP_022319221.1">
    <property type="nucleotide sequence ID" value="XM_022463513.1"/>
</dbReference>
<dbReference type="PANTHER" id="PTHR12413:SF2">
    <property type="entry name" value="DOLICHYL PYROPHOSPHATE GLC1MAN9GLCNAC2 ALPHA-1,3-GLUCOSYLTRANSFERASE-RELATED"/>
    <property type="match status" value="1"/>
</dbReference>
<accession>A0A8B8CXK5</accession>
<feature type="transmembrane region" description="Helical" evidence="10">
    <location>
        <begin position="395"/>
        <end position="416"/>
    </location>
</feature>